<comment type="caution">
    <text evidence="3">The sequence shown here is derived from an EMBL/GenBank/DDBJ whole genome shotgun (WGS) entry which is preliminary data.</text>
</comment>
<evidence type="ECO:0000313" key="4">
    <source>
        <dbReference type="Proteomes" id="UP001165160"/>
    </source>
</evidence>
<proteinExistence type="predicted"/>
<feature type="region of interest" description="Disordered" evidence="1">
    <location>
        <begin position="83"/>
        <end position="127"/>
    </location>
</feature>
<evidence type="ECO:0000313" key="3">
    <source>
        <dbReference type="EMBL" id="GMI09956.1"/>
    </source>
</evidence>
<dbReference type="Proteomes" id="UP001165160">
    <property type="component" value="Unassembled WGS sequence"/>
</dbReference>
<sequence>MCRTTYCKVSLKLIAQSSKRFIHLVASSATATKTPVLLSSDMPSSKPNTSLLLLFLSIFLLSSLSLVTVTTAASTVTLNDWSTSLTRQPPSSSPLKKKQFFGGSFKGKTSSSSKSSSKPSTGDSISSISDVYVPSSSWTLCTSSNLLEPSTISSLFLSCSSFLTSSSFLLTSPGSNTTIWTLTPPPSYFGSEYTIVKSSAYIPASPLSVTSLIMDSKKVKLYNSISKGREDLIVIGKDVDEQRKIVVNRTRPPMQKVDCLFKTMMASRRNGDGSYEIVSRGCVQSEEELKGCKGSTIILGYNRLREEGEGTRLEGFTWVEAKGVPGVVARKIGVKGGKDFVKSLRKAFGGE</sequence>
<evidence type="ECO:0000256" key="1">
    <source>
        <dbReference type="SAM" id="MobiDB-lite"/>
    </source>
</evidence>
<dbReference type="AlphaFoldDB" id="A0A9W7FD49"/>
<dbReference type="Gene3D" id="3.30.530.20">
    <property type="match status" value="1"/>
</dbReference>
<dbReference type="SUPFAM" id="SSF55961">
    <property type="entry name" value="Bet v1-like"/>
    <property type="match status" value="1"/>
</dbReference>
<accession>A0A9W7FD49</accession>
<dbReference type="InterPro" id="IPR023393">
    <property type="entry name" value="START-like_dom_sf"/>
</dbReference>
<feature type="transmembrane region" description="Helical" evidence="2">
    <location>
        <begin position="51"/>
        <end position="78"/>
    </location>
</feature>
<keyword evidence="2" id="KW-0472">Membrane</keyword>
<dbReference type="EMBL" id="BRXX01000408">
    <property type="protein sequence ID" value="GMI09956.1"/>
    <property type="molecule type" value="Genomic_DNA"/>
</dbReference>
<keyword evidence="2" id="KW-1133">Transmembrane helix</keyword>
<keyword evidence="4" id="KW-1185">Reference proteome</keyword>
<reference evidence="4" key="1">
    <citation type="journal article" date="2023" name="Commun. Biol.">
        <title>Genome analysis of Parmales, the sister group of diatoms, reveals the evolutionary specialization of diatoms from phago-mixotrophs to photoautotrophs.</title>
        <authorList>
            <person name="Ban H."/>
            <person name="Sato S."/>
            <person name="Yoshikawa S."/>
            <person name="Yamada K."/>
            <person name="Nakamura Y."/>
            <person name="Ichinomiya M."/>
            <person name="Sato N."/>
            <person name="Blanc-Mathieu R."/>
            <person name="Endo H."/>
            <person name="Kuwata A."/>
            <person name="Ogata H."/>
        </authorList>
    </citation>
    <scope>NUCLEOTIDE SEQUENCE [LARGE SCALE GENOMIC DNA]</scope>
    <source>
        <strain evidence="4">NIES 3699</strain>
    </source>
</reference>
<protein>
    <submittedName>
        <fullName evidence="3">Uncharacterized protein</fullName>
    </submittedName>
</protein>
<evidence type="ECO:0000256" key="2">
    <source>
        <dbReference type="SAM" id="Phobius"/>
    </source>
</evidence>
<keyword evidence="2" id="KW-0812">Transmembrane</keyword>
<feature type="compositionally biased region" description="Low complexity" evidence="1">
    <location>
        <begin position="100"/>
        <end position="127"/>
    </location>
</feature>
<feature type="compositionally biased region" description="Polar residues" evidence="1">
    <location>
        <begin position="83"/>
        <end position="94"/>
    </location>
</feature>
<organism evidence="3 4">
    <name type="scientific">Triparma verrucosa</name>
    <dbReference type="NCBI Taxonomy" id="1606542"/>
    <lineage>
        <taxon>Eukaryota</taxon>
        <taxon>Sar</taxon>
        <taxon>Stramenopiles</taxon>
        <taxon>Ochrophyta</taxon>
        <taxon>Bolidophyceae</taxon>
        <taxon>Parmales</taxon>
        <taxon>Triparmaceae</taxon>
        <taxon>Triparma</taxon>
    </lineage>
</organism>
<gene>
    <name evidence="3" type="ORF">TrVE_jg14182</name>
</gene>
<name>A0A9W7FD49_9STRA</name>